<name>A0ABU3MZM2_9SPHN</name>
<keyword evidence="5" id="KW-0411">Iron-sulfur</keyword>
<dbReference type="InterPro" id="IPR013785">
    <property type="entry name" value="Aldolase_TIM"/>
</dbReference>
<dbReference type="InterPro" id="IPR058240">
    <property type="entry name" value="rSAM_sf"/>
</dbReference>
<dbReference type="SUPFAM" id="SSF102114">
    <property type="entry name" value="Radical SAM enzymes"/>
    <property type="match status" value="1"/>
</dbReference>
<evidence type="ECO:0000256" key="3">
    <source>
        <dbReference type="ARBA" id="ARBA00022723"/>
    </source>
</evidence>
<dbReference type="Gene3D" id="3.20.20.70">
    <property type="entry name" value="Aldolase class I"/>
    <property type="match status" value="1"/>
</dbReference>
<dbReference type="EMBL" id="JALMLT010000001">
    <property type="protein sequence ID" value="MDT8757744.1"/>
    <property type="molecule type" value="Genomic_DNA"/>
</dbReference>
<comment type="caution">
    <text evidence="7">The sequence shown here is derived from an EMBL/GenBank/DDBJ whole genome shotgun (WGS) entry which is preliminary data.</text>
</comment>
<evidence type="ECO:0000256" key="4">
    <source>
        <dbReference type="ARBA" id="ARBA00023004"/>
    </source>
</evidence>
<keyword evidence="2" id="KW-0949">S-adenosyl-L-methionine</keyword>
<reference evidence="7" key="1">
    <citation type="submission" date="2022-04" db="EMBL/GenBank/DDBJ databases">
        <title>Tomato heritable bacteria conferring resistance against bacterial wilt.</title>
        <authorList>
            <person name="Yin J."/>
        </authorList>
    </citation>
    <scope>NUCLEOTIDE SEQUENCE</scope>
    <source>
        <strain evidence="7">Cra20</strain>
    </source>
</reference>
<evidence type="ECO:0000256" key="2">
    <source>
        <dbReference type="ARBA" id="ARBA00022691"/>
    </source>
</evidence>
<dbReference type="Pfam" id="PF04055">
    <property type="entry name" value="Radical_SAM"/>
    <property type="match status" value="1"/>
</dbReference>
<evidence type="ECO:0000313" key="7">
    <source>
        <dbReference type="EMBL" id="MDT8757744.1"/>
    </source>
</evidence>
<feature type="domain" description="Radical SAM core" evidence="6">
    <location>
        <begin position="1"/>
        <end position="220"/>
    </location>
</feature>
<accession>A0ABU3MZM2</accession>
<comment type="cofactor">
    <cofactor evidence="1">
        <name>[4Fe-4S] cluster</name>
        <dbReference type="ChEBI" id="CHEBI:49883"/>
    </cofactor>
</comment>
<evidence type="ECO:0000256" key="5">
    <source>
        <dbReference type="ARBA" id="ARBA00023014"/>
    </source>
</evidence>
<dbReference type="PANTHER" id="PTHR11228">
    <property type="entry name" value="RADICAL SAM DOMAIN PROTEIN"/>
    <property type="match status" value="1"/>
</dbReference>
<keyword evidence="4" id="KW-0408">Iron</keyword>
<sequence length="319" mass="34164">MIVLWRTTTRCNYACGFCAYDRRLDIAHGEVGAAEALRFGALLADWSRAWTTPVLLSWLGGEPLLWRPIWELSAALAGQGLAISATTNGSTLHRPEVRAGIVAHFAELTVSIDGPAPVHDRLRGRAGAWDKVRGGLRALAAERGSARLKLRANIVLMRETIGHFADLCAALAEWGVDEITFNQLGGRDRPAFFPAQRLHAADVAALAALVPALRRRLAARGVTLCGDARYLDRLRASALGEALAVDDCRPGRSFLFVDEHGVAAPCSFSGAAYGVPLAALRTIADLDALPARFVAARAAQRLATCDDCPSTQTFAKFAA</sequence>
<evidence type="ECO:0000256" key="1">
    <source>
        <dbReference type="ARBA" id="ARBA00001966"/>
    </source>
</evidence>
<dbReference type="PANTHER" id="PTHR11228:SF7">
    <property type="entry name" value="PQQA PEPTIDE CYCLASE"/>
    <property type="match status" value="1"/>
</dbReference>
<dbReference type="CDD" id="cd01335">
    <property type="entry name" value="Radical_SAM"/>
    <property type="match status" value="1"/>
</dbReference>
<keyword evidence="3" id="KW-0479">Metal-binding</keyword>
<gene>
    <name evidence="7" type="ORF">MZO42_03460</name>
</gene>
<dbReference type="InterPro" id="IPR050377">
    <property type="entry name" value="Radical_SAM_PqqE_MftC-like"/>
</dbReference>
<dbReference type="SFLD" id="SFLDS00029">
    <property type="entry name" value="Radical_SAM"/>
    <property type="match status" value="1"/>
</dbReference>
<dbReference type="SFLD" id="SFLDG01067">
    <property type="entry name" value="SPASM/twitch_domain_containing"/>
    <property type="match status" value="1"/>
</dbReference>
<proteinExistence type="predicted"/>
<protein>
    <submittedName>
        <fullName evidence="7">Radical SAM protein</fullName>
    </submittedName>
</protein>
<evidence type="ECO:0000259" key="6">
    <source>
        <dbReference type="PROSITE" id="PS51918"/>
    </source>
</evidence>
<dbReference type="InterPro" id="IPR007197">
    <property type="entry name" value="rSAM"/>
</dbReference>
<dbReference type="PROSITE" id="PS51918">
    <property type="entry name" value="RADICAL_SAM"/>
    <property type="match status" value="1"/>
</dbReference>
<organism evidence="7">
    <name type="scientific">Sphingomonas psychrotolerans</name>
    <dbReference type="NCBI Taxonomy" id="1327635"/>
    <lineage>
        <taxon>Bacteria</taxon>
        <taxon>Pseudomonadati</taxon>
        <taxon>Pseudomonadota</taxon>
        <taxon>Alphaproteobacteria</taxon>
        <taxon>Sphingomonadales</taxon>
        <taxon>Sphingomonadaceae</taxon>
        <taxon>Sphingomonas</taxon>
    </lineage>
</organism>